<evidence type="ECO:0000313" key="3">
    <source>
        <dbReference type="Proteomes" id="UP000177370"/>
    </source>
</evidence>
<feature type="transmembrane region" description="Helical" evidence="1">
    <location>
        <begin position="67"/>
        <end position="85"/>
    </location>
</feature>
<protein>
    <recommendedName>
        <fullName evidence="4">EamA domain-containing protein</fullName>
    </recommendedName>
</protein>
<dbReference type="EMBL" id="MFTP01000005">
    <property type="protein sequence ID" value="OGI66085.1"/>
    <property type="molecule type" value="Genomic_DNA"/>
</dbReference>
<feature type="transmembrane region" description="Helical" evidence="1">
    <location>
        <begin position="91"/>
        <end position="111"/>
    </location>
</feature>
<name>A0A1F6V904_9BACT</name>
<reference evidence="2 3" key="1">
    <citation type="journal article" date="2016" name="Nat. Commun.">
        <title>Thousands of microbial genomes shed light on interconnected biogeochemical processes in an aquifer system.</title>
        <authorList>
            <person name="Anantharaman K."/>
            <person name="Brown C.T."/>
            <person name="Hug L.A."/>
            <person name="Sharon I."/>
            <person name="Castelle C.J."/>
            <person name="Probst A.J."/>
            <person name="Thomas B.C."/>
            <person name="Singh A."/>
            <person name="Wilkins M.J."/>
            <person name="Karaoz U."/>
            <person name="Brodie E.L."/>
            <person name="Williams K.H."/>
            <person name="Hubbard S.S."/>
            <person name="Banfield J.F."/>
        </authorList>
    </citation>
    <scope>NUCLEOTIDE SEQUENCE [LARGE SCALE GENOMIC DNA]</scope>
</reference>
<organism evidence="2 3">
    <name type="scientific">Candidatus Nomurabacteria bacterium RIFCSPHIGHO2_01_FULL_40_24b</name>
    <dbReference type="NCBI Taxonomy" id="1801739"/>
    <lineage>
        <taxon>Bacteria</taxon>
        <taxon>Candidatus Nomuraibacteriota</taxon>
    </lineage>
</organism>
<evidence type="ECO:0008006" key="4">
    <source>
        <dbReference type="Google" id="ProtNLM"/>
    </source>
</evidence>
<dbReference type="Proteomes" id="UP000177370">
    <property type="component" value="Unassembled WGS sequence"/>
</dbReference>
<accession>A0A1F6V904</accession>
<dbReference type="SUPFAM" id="SSF103481">
    <property type="entry name" value="Multidrug resistance efflux transporter EmrE"/>
    <property type="match status" value="1"/>
</dbReference>
<dbReference type="AlphaFoldDB" id="A0A1F6V904"/>
<keyword evidence="1" id="KW-1133">Transmembrane helix</keyword>
<gene>
    <name evidence="2" type="ORF">A2647_01920</name>
</gene>
<feature type="transmembrane region" description="Helical" evidence="1">
    <location>
        <begin position="34"/>
        <end position="55"/>
    </location>
</feature>
<keyword evidence="1" id="KW-0472">Membrane</keyword>
<dbReference type="InterPro" id="IPR037185">
    <property type="entry name" value="EmrE-like"/>
</dbReference>
<comment type="caution">
    <text evidence="2">The sequence shown here is derived from an EMBL/GenBank/DDBJ whole genome shotgun (WGS) entry which is preliminary data.</text>
</comment>
<proteinExistence type="predicted"/>
<evidence type="ECO:0000313" key="2">
    <source>
        <dbReference type="EMBL" id="OGI66085.1"/>
    </source>
</evidence>
<sequence length="113" mass="12600">MNKIQTWFYIIGAVVIAILANSISAIWASKENKFTTIWFLLLIIISPLVFITFGLVTHRVGLSVSSATIDSLLTVGTILVGLFLFNEWNNISTYQYVGMFLAIGGIVLMQFHK</sequence>
<dbReference type="Gene3D" id="1.10.3730.20">
    <property type="match status" value="1"/>
</dbReference>
<keyword evidence="1" id="KW-0812">Transmembrane</keyword>
<feature type="transmembrane region" description="Helical" evidence="1">
    <location>
        <begin position="7"/>
        <end position="28"/>
    </location>
</feature>
<evidence type="ECO:0000256" key="1">
    <source>
        <dbReference type="SAM" id="Phobius"/>
    </source>
</evidence>